<organism evidence="1 2">
    <name type="scientific">Stackebrandtia endophytica</name>
    <dbReference type="NCBI Taxonomy" id="1496996"/>
    <lineage>
        <taxon>Bacteria</taxon>
        <taxon>Bacillati</taxon>
        <taxon>Actinomycetota</taxon>
        <taxon>Actinomycetes</taxon>
        <taxon>Glycomycetales</taxon>
        <taxon>Glycomycetaceae</taxon>
        <taxon>Stackebrandtia</taxon>
    </lineage>
</organism>
<protein>
    <submittedName>
        <fullName evidence="1">Uncharacterized protein</fullName>
    </submittedName>
</protein>
<sequence length="69" mass="7636">MLFVLLLQRDIVLDFNVVLRLTGGTPLRGGHVDSRLNRRPSLEDGLSMLEVKTFVVGDFPGTSSVRRPA</sequence>
<keyword evidence="2" id="KW-1185">Reference proteome</keyword>
<accession>A0A543B1S6</accession>
<dbReference type="EMBL" id="VFOW01000001">
    <property type="protein sequence ID" value="TQL78782.1"/>
    <property type="molecule type" value="Genomic_DNA"/>
</dbReference>
<name>A0A543B1S6_9ACTN</name>
<dbReference type="Proteomes" id="UP000317043">
    <property type="component" value="Unassembled WGS sequence"/>
</dbReference>
<proteinExistence type="predicted"/>
<gene>
    <name evidence="1" type="ORF">FB566_4376</name>
</gene>
<evidence type="ECO:0000313" key="1">
    <source>
        <dbReference type="EMBL" id="TQL78782.1"/>
    </source>
</evidence>
<reference evidence="1 2" key="1">
    <citation type="submission" date="2019-06" db="EMBL/GenBank/DDBJ databases">
        <title>Sequencing the genomes of 1000 actinobacteria strains.</title>
        <authorList>
            <person name="Klenk H.-P."/>
        </authorList>
    </citation>
    <scope>NUCLEOTIDE SEQUENCE [LARGE SCALE GENOMIC DNA]</scope>
    <source>
        <strain evidence="1 2">DSM 45928</strain>
    </source>
</reference>
<dbReference type="AlphaFoldDB" id="A0A543B1S6"/>
<comment type="caution">
    <text evidence="1">The sequence shown here is derived from an EMBL/GenBank/DDBJ whole genome shotgun (WGS) entry which is preliminary data.</text>
</comment>
<evidence type="ECO:0000313" key="2">
    <source>
        <dbReference type="Proteomes" id="UP000317043"/>
    </source>
</evidence>
<dbReference type="InParanoid" id="A0A543B1S6"/>
<dbReference type="RefSeq" id="WP_170183404.1">
    <property type="nucleotide sequence ID" value="NZ_JBHTGS010000003.1"/>
</dbReference>